<evidence type="ECO:0000256" key="2">
    <source>
        <dbReference type="ARBA" id="ARBA00023015"/>
    </source>
</evidence>
<dbReference type="Pfam" id="PF03466">
    <property type="entry name" value="LysR_substrate"/>
    <property type="match status" value="1"/>
</dbReference>
<evidence type="ECO:0000256" key="4">
    <source>
        <dbReference type="ARBA" id="ARBA00023163"/>
    </source>
</evidence>
<dbReference type="Proteomes" id="UP001156882">
    <property type="component" value="Unassembled WGS sequence"/>
</dbReference>
<dbReference type="PANTHER" id="PTHR30537:SF74">
    <property type="entry name" value="HTH-TYPE TRANSCRIPTIONAL REGULATOR TRPI"/>
    <property type="match status" value="1"/>
</dbReference>
<dbReference type="CDD" id="cd08432">
    <property type="entry name" value="PBP2_GcdR_TrpI_HvrB_AmpR_like"/>
    <property type="match status" value="1"/>
</dbReference>
<evidence type="ECO:0000256" key="3">
    <source>
        <dbReference type="ARBA" id="ARBA00023125"/>
    </source>
</evidence>
<organism evidence="6 7">
    <name type="scientific">Labrys miyagiensis</name>
    <dbReference type="NCBI Taxonomy" id="346912"/>
    <lineage>
        <taxon>Bacteria</taxon>
        <taxon>Pseudomonadati</taxon>
        <taxon>Pseudomonadota</taxon>
        <taxon>Alphaproteobacteria</taxon>
        <taxon>Hyphomicrobiales</taxon>
        <taxon>Xanthobacteraceae</taxon>
        <taxon>Labrys</taxon>
    </lineage>
</organism>
<dbReference type="InterPro" id="IPR036390">
    <property type="entry name" value="WH_DNA-bd_sf"/>
</dbReference>
<comment type="caution">
    <text evidence="6">The sequence shown here is derived from an EMBL/GenBank/DDBJ whole genome shotgun (WGS) entry which is preliminary data.</text>
</comment>
<reference evidence="7" key="1">
    <citation type="journal article" date="2019" name="Int. J. Syst. Evol. Microbiol.">
        <title>The Global Catalogue of Microorganisms (GCM) 10K type strain sequencing project: providing services to taxonomists for standard genome sequencing and annotation.</title>
        <authorList>
            <consortium name="The Broad Institute Genomics Platform"/>
            <consortium name="The Broad Institute Genome Sequencing Center for Infectious Disease"/>
            <person name="Wu L."/>
            <person name="Ma J."/>
        </authorList>
    </citation>
    <scope>NUCLEOTIDE SEQUENCE [LARGE SCALE GENOMIC DNA]</scope>
    <source>
        <strain evidence="7">NBRC 101365</strain>
    </source>
</reference>
<dbReference type="InterPro" id="IPR036388">
    <property type="entry name" value="WH-like_DNA-bd_sf"/>
</dbReference>
<protein>
    <submittedName>
        <fullName evidence="6">LysR family transcriptional regulator</fullName>
    </submittedName>
</protein>
<proteinExistence type="inferred from homology"/>
<dbReference type="PANTHER" id="PTHR30537">
    <property type="entry name" value="HTH-TYPE TRANSCRIPTIONAL REGULATOR"/>
    <property type="match status" value="1"/>
</dbReference>
<keyword evidence="7" id="KW-1185">Reference proteome</keyword>
<evidence type="ECO:0000313" key="7">
    <source>
        <dbReference type="Proteomes" id="UP001156882"/>
    </source>
</evidence>
<keyword evidence="2" id="KW-0805">Transcription regulation</keyword>
<dbReference type="PROSITE" id="PS50931">
    <property type="entry name" value="HTH_LYSR"/>
    <property type="match status" value="1"/>
</dbReference>
<dbReference type="InterPro" id="IPR005119">
    <property type="entry name" value="LysR_subst-bd"/>
</dbReference>
<sequence length="290" mass="31944">MPPLQTLQTFSVVAETGSFTLAASELNLSQSAISRQIQQLEHYFGCSLFQRHTRKVVLTEQGEAIVPIVNGLLISLRNSFEATRKKGRSLTVRMPPTFARRWLLPRLTDLHDHHENLNITIDTAWFARPVFGTGGIDLLITYGNGHWPGMRVELLLPEKLTPMCSPELAGSLGEPARIASLANCVLLHSNPRQSDWALWLQAEGAYQITGARNQIFDTQDFAMTAAASGYGVTMGDLHLARQDLESGALVTPFPRIIESGYGYYAICPARADAKAGVSDLIDWLVGERPT</sequence>
<accession>A0ABQ6CH23</accession>
<evidence type="ECO:0000259" key="5">
    <source>
        <dbReference type="PROSITE" id="PS50931"/>
    </source>
</evidence>
<keyword evidence="3" id="KW-0238">DNA-binding</keyword>
<dbReference type="SUPFAM" id="SSF46785">
    <property type="entry name" value="Winged helix' DNA-binding domain"/>
    <property type="match status" value="1"/>
</dbReference>
<dbReference type="PRINTS" id="PR00039">
    <property type="entry name" value="HTHLYSR"/>
</dbReference>
<feature type="domain" description="HTH lysR-type" evidence="5">
    <location>
        <begin position="2"/>
        <end position="59"/>
    </location>
</feature>
<evidence type="ECO:0000313" key="6">
    <source>
        <dbReference type="EMBL" id="GLS19539.1"/>
    </source>
</evidence>
<name>A0ABQ6CH23_9HYPH</name>
<dbReference type="EMBL" id="BSPC01000023">
    <property type="protein sequence ID" value="GLS19539.1"/>
    <property type="molecule type" value="Genomic_DNA"/>
</dbReference>
<gene>
    <name evidence="6" type="ORF">GCM10007874_25560</name>
</gene>
<dbReference type="Gene3D" id="1.10.10.10">
    <property type="entry name" value="Winged helix-like DNA-binding domain superfamily/Winged helix DNA-binding domain"/>
    <property type="match status" value="1"/>
</dbReference>
<dbReference type="SUPFAM" id="SSF53850">
    <property type="entry name" value="Periplasmic binding protein-like II"/>
    <property type="match status" value="1"/>
</dbReference>
<comment type="similarity">
    <text evidence="1">Belongs to the LysR transcriptional regulatory family.</text>
</comment>
<evidence type="ECO:0000256" key="1">
    <source>
        <dbReference type="ARBA" id="ARBA00009437"/>
    </source>
</evidence>
<dbReference type="Pfam" id="PF00126">
    <property type="entry name" value="HTH_1"/>
    <property type="match status" value="1"/>
</dbReference>
<dbReference type="InterPro" id="IPR000847">
    <property type="entry name" value="LysR_HTH_N"/>
</dbReference>
<dbReference type="InterPro" id="IPR058163">
    <property type="entry name" value="LysR-type_TF_proteobact-type"/>
</dbReference>
<dbReference type="Gene3D" id="3.40.190.10">
    <property type="entry name" value="Periplasmic binding protein-like II"/>
    <property type="match status" value="2"/>
</dbReference>
<keyword evidence="4" id="KW-0804">Transcription</keyword>